<dbReference type="InterPro" id="IPR015424">
    <property type="entry name" value="PyrdxlP-dep_Trfase"/>
</dbReference>
<dbReference type="InterPro" id="IPR000310">
    <property type="entry name" value="Orn/Lys/Arg_deCO2ase_major_dom"/>
</dbReference>
<evidence type="ECO:0000259" key="5">
    <source>
        <dbReference type="Pfam" id="PF01276"/>
    </source>
</evidence>
<dbReference type="AlphaFoldDB" id="F5XN36"/>
<dbReference type="KEGG" id="mph:MLP_34720"/>
<dbReference type="RefSeq" id="WP_013864342.1">
    <property type="nucleotide sequence ID" value="NC_015635.1"/>
</dbReference>
<dbReference type="Pfam" id="PF01276">
    <property type="entry name" value="OKR_DC_1"/>
    <property type="match status" value="2"/>
</dbReference>
<reference evidence="6 7" key="1">
    <citation type="submission" date="2011-05" db="EMBL/GenBank/DDBJ databases">
        <title>Whole genome sequence of Microlunatus phosphovorus NM-1.</title>
        <authorList>
            <person name="Hosoyama A."/>
            <person name="Sasaki K."/>
            <person name="Harada T."/>
            <person name="Igarashi R."/>
            <person name="Kawakoshi A."/>
            <person name="Sasagawa M."/>
            <person name="Fukada J."/>
            <person name="Nakamura S."/>
            <person name="Katano Y."/>
            <person name="Hanada S."/>
            <person name="Kamagata Y."/>
            <person name="Nakamura N."/>
            <person name="Yamazaki S."/>
            <person name="Fujita N."/>
        </authorList>
    </citation>
    <scope>NUCLEOTIDE SEQUENCE [LARGE SCALE GENOMIC DNA]</scope>
    <source>
        <strain evidence="7">ATCC 700054 / DSM 10555 / JCM 9379 / NBRC 101784 / NCIMB 13414 / VKM Ac-1990 / NM-1</strain>
    </source>
</reference>
<dbReference type="PANTHER" id="PTHR42832">
    <property type="entry name" value="AMINO ACID AMINOTRANSFERASE"/>
    <property type="match status" value="1"/>
</dbReference>
<evidence type="ECO:0000256" key="1">
    <source>
        <dbReference type="ARBA" id="ARBA00001933"/>
    </source>
</evidence>
<keyword evidence="2" id="KW-0032">Aminotransferase</keyword>
<keyword evidence="3" id="KW-0808">Transferase</keyword>
<evidence type="ECO:0000256" key="3">
    <source>
        <dbReference type="ARBA" id="ARBA00022679"/>
    </source>
</evidence>
<proteinExistence type="predicted"/>
<evidence type="ECO:0000313" key="7">
    <source>
        <dbReference type="Proteomes" id="UP000007947"/>
    </source>
</evidence>
<dbReference type="STRING" id="1032480.MLP_34720"/>
<evidence type="ECO:0000256" key="2">
    <source>
        <dbReference type="ARBA" id="ARBA00022576"/>
    </source>
</evidence>
<gene>
    <name evidence="6" type="ordered locus">MLP_34720</name>
</gene>
<feature type="domain" description="Orn/Lys/Arg decarboxylases family 1 pyridoxal-P attachment site" evidence="5">
    <location>
        <begin position="555"/>
        <end position="743"/>
    </location>
</feature>
<evidence type="ECO:0000313" key="6">
    <source>
        <dbReference type="EMBL" id="BAK36486.1"/>
    </source>
</evidence>
<keyword evidence="7" id="KW-1185">Reference proteome</keyword>
<dbReference type="eggNOG" id="COG1982">
    <property type="taxonomic scope" value="Bacteria"/>
</dbReference>
<evidence type="ECO:0000256" key="4">
    <source>
        <dbReference type="SAM" id="MobiDB-lite"/>
    </source>
</evidence>
<comment type="cofactor">
    <cofactor evidence="1">
        <name>pyridoxal 5'-phosphate</name>
        <dbReference type="ChEBI" id="CHEBI:597326"/>
    </cofactor>
</comment>
<protein>
    <submittedName>
        <fullName evidence="6">Putative decarboxylase</fullName>
    </submittedName>
</protein>
<feature type="region of interest" description="Disordered" evidence="4">
    <location>
        <begin position="899"/>
        <end position="958"/>
    </location>
</feature>
<name>F5XN36_MICPN</name>
<dbReference type="Proteomes" id="UP000007947">
    <property type="component" value="Chromosome"/>
</dbReference>
<feature type="compositionally biased region" description="Low complexity" evidence="4">
    <location>
        <begin position="914"/>
        <end position="958"/>
    </location>
</feature>
<dbReference type="InterPro" id="IPR050881">
    <property type="entry name" value="LL-DAP_aminotransferase"/>
</dbReference>
<feature type="domain" description="Orn/Lys/Arg decarboxylases family 1 pyridoxal-P attachment site" evidence="5">
    <location>
        <begin position="287"/>
        <end position="511"/>
    </location>
</feature>
<dbReference type="SUPFAM" id="SSF53383">
    <property type="entry name" value="PLP-dependent transferases"/>
    <property type="match status" value="1"/>
</dbReference>
<sequence length="958" mass="106411">MSDFSAQAYNAWWQARLDAWSQVEEEADRRVRSVDPARAAAMTAAIEKDLDLLATIERYWAYPGKDGFLRIQELFRTGGPVEFARAVAQVKRMLSADYSYGATEVRTSTDAVSDPVGAEQNEAGSGRQRYFEVLVVERMTVEQERALREDLRRWRRPDDEFIYDIVVVGSGEEAVVAMWINPTIQACVIRRRFGHASANDLSRLAQFLDPSVRERLDRHSPHERAEILANELARIRPEIDLYLMTEVAVEEVAGSLSPNFRRVFHAREGLLELHLSILDGVAHRYRTPFFDALRSYAHRPTGSFHALPIGQGKSVVTSHWIKDMVDFYGLNIFLAETSATGGGLDSLLEPTGPLRDAQQLASEAFGSARSYFVTNGTSTANKIVGQANVAPNDIVLVDRNCHQSHHYGLMLAGAQVSYLDAYPLNEYAMYGAVPLSEIKGKLLDLRRAGKLDRVKMLMLTNCTFDGILYDVQRVMEECLAIKPDLIFLWDEAWFAFGRFHPVYRTRTAMYSAERLVDDLRSPELRARFEQQSAALGDDADDETLLNTRLLPDPDRARVRVYATQSTHKTLTSLRQGSMIHVFDQDFSGKVSEAFHEAYMAHTSTSPNYQILASLDIGRRQAALEGYELVQKQLEFAMRLRDAIDHHPLLSKYMRCLSTADLIPEVYRPSGIAQPLRSGLRNMINAWDHDEFVLDPSRITLFIAATGIDGATFKSQQLMDRFGIQINKTSRNTVLFMTNIGTSRSSVAYLIEALVAIARDLERKFDEMSPWEFDAYRRAVTRLTTASAPLPNFGGFHEAFRSYSDPQTPEGDMRKAFFGTYVDGSCEYVLQADVEKRVAAGEKLVSATFVTPYPPGFPVLVPGQVITEDVLEFMARLDTPEVHGYEAEVGYRVYRPSALPGAQAPAESTSVSAPAATNGDAGGASDADGAGAAPAAAPKPARSGRARAGAGAKAGNDGK</sequence>
<dbReference type="EMBL" id="AP012204">
    <property type="protein sequence ID" value="BAK36486.1"/>
    <property type="molecule type" value="Genomic_DNA"/>
</dbReference>
<dbReference type="InterPro" id="IPR015421">
    <property type="entry name" value="PyrdxlP-dep_Trfase_major"/>
</dbReference>
<accession>F5XN36</accession>
<dbReference type="PANTHER" id="PTHR42832:SF4">
    <property type="entry name" value="BLR3474 PROTEIN"/>
    <property type="match status" value="1"/>
</dbReference>
<dbReference type="OrthoDB" id="9815233at2"/>
<dbReference type="HOGENOM" id="CLU_007399_0_0_11"/>
<dbReference type="Gene3D" id="3.90.100.10">
    <property type="entry name" value="Orn/Lys/Arg decarboxylase, C-terminal domain"/>
    <property type="match status" value="1"/>
</dbReference>
<dbReference type="Gene3D" id="3.40.640.10">
    <property type="entry name" value="Type I PLP-dependent aspartate aminotransferase-like (Major domain)"/>
    <property type="match status" value="1"/>
</dbReference>
<organism evidence="6 7">
    <name type="scientific">Microlunatus phosphovorus (strain ATCC 700054 / DSM 10555 / JCM 9379 / NBRC 101784 / NCIMB 13414 / VKM Ac-1990 / NM-1)</name>
    <dbReference type="NCBI Taxonomy" id="1032480"/>
    <lineage>
        <taxon>Bacteria</taxon>
        <taxon>Bacillati</taxon>
        <taxon>Actinomycetota</taxon>
        <taxon>Actinomycetes</taxon>
        <taxon>Propionibacteriales</taxon>
        <taxon>Propionibacteriaceae</taxon>
        <taxon>Microlunatus</taxon>
    </lineage>
</organism>
<dbReference type="GO" id="GO:0008483">
    <property type="term" value="F:transaminase activity"/>
    <property type="evidence" value="ECO:0007669"/>
    <property type="project" value="UniProtKB-KW"/>
</dbReference>